<evidence type="ECO:0000313" key="2">
    <source>
        <dbReference type="EMBL" id="QEX19752.1"/>
    </source>
</evidence>
<dbReference type="KEGG" id="htq:FRZ44_50670"/>
<evidence type="ECO:0000259" key="1">
    <source>
        <dbReference type="Pfam" id="PF06568"/>
    </source>
</evidence>
<evidence type="ECO:0000313" key="3">
    <source>
        <dbReference type="Proteomes" id="UP000326202"/>
    </source>
</evidence>
<organism evidence="2 3">
    <name type="scientific">Hypericibacter terrae</name>
    <dbReference type="NCBI Taxonomy" id="2602015"/>
    <lineage>
        <taxon>Bacteria</taxon>
        <taxon>Pseudomonadati</taxon>
        <taxon>Pseudomonadota</taxon>
        <taxon>Alphaproteobacteria</taxon>
        <taxon>Rhodospirillales</taxon>
        <taxon>Dongiaceae</taxon>
        <taxon>Hypericibacter</taxon>
    </lineage>
</organism>
<dbReference type="Proteomes" id="UP000326202">
    <property type="component" value="Chromosome"/>
</dbReference>
<dbReference type="RefSeq" id="WP_225308442.1">
    <property type="nucleotide sequence ID" value="NZ_CP042906.1"/>
</dbReference>
<keyword evidence="3" id="KW-1185">Reference proteome</keyword>
<dbReference type="InterPro" id="IPR009506">
    <property type="entry name" value="YjiS-like"/>
</dbReference>
<proteinExistence type="predicted"/>
<sequence>MMTESLDCRLGTEASRNQDRSLSLKAADLDRTTIHRVGEWLVRVTDSLLSWQYRAHERSHLMTLDDRMLRDIGLARADVENEAAKPFWRP</sequence>
<dbReference type="Pfam" id="PF06568">
    <property type="entry name" value="YjiS-like"/>
    <property type="match status" value="1"/>
</dbReference>
<feature type="domain" description="YjiS-like" evidence="1">
    <location>
        <begin position="50"/>
        <end position="80"/>
    </location>
</feature>
<accession>A0A5J6MQ25</accession>
<reference evidence="2 3" key="1">
    <citation type="submission" date="2019-08" db="EMBL/GenBank/DDBJ databases">
        <title>Hyperibacter terrae gen. nov., sp. nov. and Hyperibacter viscosus sp. nov., two new members in the family Rhodospirillaceae isolated from the rhizosphere of Hypericum perforatum.</title>
        <authorList>
            <person name="Noviana Z."/>
        </authorList>
    </citation>
    <scope>NUCLEOTIDE SEQUENCE [LARGE SCALE GENOMIC DNA]</scope>
    <source>
        <strain evidence="2 3">R5913</strain>
    </source>
</reference>
<gene>
    <name evidence="2" type="ORF">FRZ44_50670</name>
</gene>
<protein>
    <recommendedName>
        <fullName evidence="1">YjiS-like domain-containing protein</fullName>
    </recommendedName>
</protein>
<name>A0A5J6MQ25_9PROT</name>
<dbReference type="AlphaFoldDB" id="A0A5J6MQ25"/>
<dbReference type="EMBL" id="CP042906">
    <property type="protein sequence ID" value="QEX19752.1"/>
    <property type="molecule type" value="Genomic_DNA"/>
</dbReference>